<gene>
    <name evidence="1" type="ORF">KQX54_019789</name>
</gene>
<protein>
    <submittedName>
        <fullName evidence="1">Uncharacterized protein</fullName>
    </submittedName>
</protein>
<dbReference type="AlphaFoldDB" id="A0AAV7IXD1"/>
<reference evidence="1 2" key="1">
    <citation type="journal article" date="2021" name="J. Hered.">
        <title>A chromosome-level genome assembly of the parasitoid wasp, Cotesia glomerata (Hymenoptera: Braconidae).</title>
        <authorList>
            <person name="Pinto B.J."/>
            <person name="Weis J.J."/>
            <person name="Gamble T."/>
            <person name="Ode P.J."/>
            <person name="Paul R."/>
            <person name="Zaspel J.M."/>
        </authorList>
    </citation>
    <scope>NUCLEOTIDE SEQUENCE [LARGE SCALE GENOMIC DNA]</scope>
    <source>
        <strain evidence="1">CgM1</strain>
    </source>
</reference>
<evidence type="ECO:0000313" key="1">
    <source>
        <dbReference type="EMBL" id="KAH0561847.1"/>
    </source>
</evidence>
<keyword evidence="2" id="KW-1185">Reference proteome</keyword>
<accession>A0AAV7IXD1</accession>
<organism evidence="1 2">
    <name type="scientific">Cotesia glomerata</name>
    <name type="common">Lepidopteran parasitic wasp</name>
    <name type="synonym">Apanteles glomeratus</name>
    <dbReference type="NCBI Taxonomy" id="32391"/>
    <lineage>
        <taxon>Eukaryota</taxon>
        <taxon>Metazoa</taxon>
        <taxon>Ecdysozoa</taxon>
        <taxon>Arthropoda</taxon>
        <taxon>Hexapoda</taxon>
        <taxon>Insecta</taxon>
        <taxon>Pterygota</taxon>
        <taxon>Neoptera</taxon>
        <taxon>Endopterygota</taxon>
        <taxon>Hymenoptera</taxon>
        <taxon>Apocrita</taxon>
        <taxon>Ichneumonoidea</taxon>
        <taxon>Braconidae</taxon>
        <taxon>Microgastrinae</taxon>
        <taxon>Cotesia</taxon>
    </lineage>
</organism>
<dbReference type="EMBL" id="JAHXZJ010000374">
    <property type="protein sequence ID" value="KAH0561847.1"/>
    <property type="molecule type" value="Genomic_DNA"/>
</dbReference>
<sequence>MMISDEMATEQPPPDVTINNVILGKLTLCPEKSLGCVGVQVKSGKWTLEVEARSLYPQNGIWVGQRETQQTPNTHTHIHVRTEIDGDGISWCRMVDAGWKTLNVAGSLHKMRSEAAGNESKPERRFNYFLPPSEKDFWLLQARKSLLRKVAKG</sequence>
<name>A0AAV7IXD1_COTGL</name>
<proteinExistence type="predicted"/>
<dbReference type="Proteomes" id="UP000826195">
    <property type="component" value="Unassembled WGS sequence"/>
</dbReference>
<evidence type="ECO:0000313" key="2">
    <source>
        <dbReference type="Proteomes" id="UP000826195"/>
    </source>
</evidence>
<comment type="caution">
    <text evidence="1">The sequence shown here is derived from an EMBL/GenBank/DDBJ whole genome shotgun (WGS) entry which is preliminary data.</text>
</comment>